<sequence length="106" mass="11865">SALFAFGMATNVHSDYILRNLRRPGETGYKIPQGGMFEYISGANLWGEVVEWLGFAIATQTPGAAVFSLFCLVGIGGRCVATHGWYLRKFGDAYPQQRRRMIPFVW</sequence>
<dbReference type="GO" id="GO:0030154">
    <property type="term" value="P:cell differentiation"/>
    <property type="evidence" value="ECO:0007669"/>
    <property type="project" value="UniProtKB-KW"/>
</dbReference>
<dbReference type="KEGG" id="ehx:EMIHUDRAFT_78444"/>
<evidence type="ECO:0000256" key="7">
    <source>
        <dbReference type="ARBA" id="ARBA00022848"/>
    </source>
</evidence>
<evidence type="ECO:0000256" key="10">
    <source>
        <dbReference type="ARBA" id="ARBA00023002"/>
    </source>
</evidence>
<evidence type="ECO:0000259" key="13">
    <source>
        <dbReference type="Pfam" id="PF02544"/>
    </source>
</evidence>
<keyword evidence="9" id="KW-1133">Transmembrane helix</keyword>
<evidence type="ECO:0000256" key="11">
    <source>
        <dbReference type="ARBA" id="ARBA00023098"/>
    </source>
</evidence>
<keyword evidence="15" id="KW-1185">Reference proteome</keyword>
<evidence type="ECO:0000256" key="3">
    <source>
        <dbReference type="ARBA" id="ARBA00007742"/>
    </source>
</evidence>
<keyword evidence="10" id="KW-0560">Oxidoreductase</keyword>
<organism evidence="14 15">
    <name type="scientific">Emiliania huxleyi (strain CCMP1516)</name>
    <dbReference type="NCBI Taxonomy" id="280463"/>
    <lineage>
        <taxon>Eukaryota</taxon>
        <taxon>Haptista</taxon>
        <taxon>Haptophyta</taxon>
        <taxon>Prymnesiophyceae</taxon>
        <taxon>Isochrysidales</taxon>
        <taxon>Noelaerhabdaceae</taxon>
        <taxon>Emiliania</taxon>
    </lineage>
</organism>
<evidence type="ECO:0000256" key="8">
    <source>
        <dbReference type="ARBA" id="ARBA00022857"/>
    </source>
</evidence>
<keyword evidence="12" id="KW-0472">Membrane</keyword>
<reference evidence="14" key="2">
    <citation type="submission" date="2024-10" db="UniProtKB">
        <authorList>
            <consortium name="EnsemblProtists"/>
        </authorList>
    </citation>
    <scope>IDENTIFICATION</scope>
</reference>
<accession>A0A0D3J7Z4</accession>
<dbReference type="EnsemblProtists" id="EOD19629">
    <property type="protein sequence ID" value="EOD19629"/>
    <property type="gene ID" value="EMIHUDRAFT_78444"/>
</dbReference>
<dbReference type="InterPro" id="IPR001104">
    <property type="entry name" value="3-oxo-5_a-steroid_4-DH_C"/>
</dbReference>
<evidence type="ECO:0000256" key="12">
    <source>
        <dbReference type="ARBA" id="ARBA00023136"/>
    </source>
</evidence>
<proteinExistence type="inferred from homology"/>
<dbReference type="GO" id="GO:0005789">
    <property type="term" value="C:endoplasmic reticulum membrane"/>
    <property type="evidence" value="ECO:0007669"/>
    <property type="project" value="UniProtKB-SubCell"/>
</dbReference>
<dbReference type="Gene3D" id="1.20.120.1630">
    <property type="match status" value="1"/>
</dbReference>
<dbReference type="RefSeq" id="XP_005772058.1">
    <property type="nucleotide sequence ID" value="XM_005772001.1"/>
</dbReference>
<name>A0A0D3J7Z4_EMIH1</name>
<keyword evidence="5" id="KW-0221">Differentiation</keyword>
<protein>
    <recommendedName>
        <fullName evidence="13">3-oxo-5-alpha-steroid 4-dehydrogenase C-terminal domain-containing protein</fullName>
    </recommendedName>
</protein>
<reference evidence="15" key="1">
    <citation type="journal article" date="2013" name="Nature">
        <title>Pan genome of the phytoplankton Emiliania underpins its global distribution.</title>
        <authorList>
            <person name="Read B.A."/>
            <person name="Kegel J."/>
            <person name="Klute M.J."/>
            <person name="Kuo A."/>
            <person name="Lefebvre S.C."/>
            <person name="Maumus F."/>
            <person name="Mayer C."/>
            <person name="Miller J."/>
            <person name="Monier A."/>
            <person name="Salamov A."/>
            <person name="Young J."/>
            <person name="Aguilar M."/>
            <person name="Claverie J.M."/>
            <person name="Frickenhaus S."/>
            <person name="Gonzalez K."/>
            <person name="Herman E.K."/>
            <person name="Lin Y.C."/>
            <person name="Napier J."/>
            <person name="Ogata H."/>
            <person name="Sarno A.F."/>
            <person name="Shmutz J."/>
            <person name="Schroeder D."/>
            <person name="de Vargas C."/>
            <person name="Verret F."/>
            <person name="von Dassow P."/>
            <person name="Valentin K."/>
            <person name="Van de Peer Y."/>
            <person name="Wheeler G."/>
            <person name="Dacks J.B."/>
            <person name="Delwiche C.F."/>
            <person name="Dyhrman S.T."/>
            <person name="Glockner G."/>
            <person name="John U."/>
            <person name="Richards T."/>
            <person name="Worden A.Z."/>
            <person name="Zhang X."/>
            <person name="Grigoriev I.V."/>
            <person name="Allen A.E."/>
            <person name="Bidle K."/>
            <person name="Borodovsky M."/>
            <person name="Bowler C."/>
            <person name="Brownlee C."/>
            <person name="Cock J.M."/>
            <person name="Elias M."/>
            <person name="Gladyshev V.N."/>
            <person name="Groth M."/>
            <person name="Guda C."/>
            <person name="Hadaegh A."/>
            <person name="Iglesias-Rodriguez M.D."/>
            <person name="Jenkins J."/>
            <person name="Jones B.M."/>
            <person name="Lawson T."/>
            <person name="Leese F."/>
            <person name="Lindquist E."/>
            <person name="Lobanov A."/>
            <person name="Lomsadze A."/>
            <person name="Malik S.B."/>
            <person name="Marsh M.E."/>
            <person name="Mackinder L."/>
            <person name="Mock T."/>
            <person name="Mueller-Roeber B."/>
            <person name="Pagarete A."/>
            <person name="Parker M."/>
            <person name="Probert I."/>
            <person name="Quesneville H."/>
            <person name="Raines C."/>
            <person name="Rensing S.A."/>
            <person name="Riano-Pachon D.M."/>
            <person name="Richier S."/>
            <person name="Rokitta S."/>
            <person name="Shiraiwa Y."/>
            <person name="Soanes D.M."/>
            <person name="van der Giezen M."/>
            <person name="Wahlund T.M."/>
            <person name="Williams B."/>
            <person name="Wilson W."/>
            <person name="Wolfe G."/>
            <person name="Wurch L.L."/>
        </authorList>
    </citation>
    <scope>NUCLEOTIDE SEQUENCE</scope>
</reference>
<comment type="similarity">
    <text evidence="3">Belongs to the steroid 5-alpha reductase family.</text>
</comment>
<evidence type="ECO:0000256" key="1">
    <source>
        <dbReference type="ARBA" id="ARBA00004477"/>
    </source>
</evidence>
<evidence type="ECO:0000256" key="4">
    <source>
        <dbReference type="ARBA" id="ARBA00022692"/>
    </source>
</evidence>
<comment type="subcellular location">
    <subcellularLocation>
        <location evidence="1">Endoplasmic reticulum membrane</location>
        <topology evidence="1">Multi-pass membrane protein</topology>
    </subcellularLocation>
    <subcellularLocation>
        <location evidence="2">Microsome membrane</location>
    </subcellularLocation>
</comment>
<keyword evidence="7" id="KW-0492">Microsome</keyword>
<dbReference type="GeneID" id="17265176"/>
<evidence type="ECO:0000256" key="5">
    <source>
        <dbReference type="ARBA" id="ARBA00022782"/>
    </source>
</evidence>
<evidence type="ECO:0000256" key="6">
    <source>
        <dbReference type="ARBA" id="ARBA00022824"/>
    </source>
</evidence>
<keyword evidence="11" id="KW-0443">Lipid metabolism</keyword>
<dbReference type="eggNOG" id="KOG1638">
    <property type="taxonomic scope" value="Eukaryota"/>
</dbReference>
<dbReference type="GO" id="GO:0006694">
    <property type="term" value="P:steroid biosynthetic process"/>
    <property type="evidence" value="ECO:0007669"/>
    <property type="project" value="TreeGrafter"/>
</dbReference>
<dbReference type="GO" id="GO:0003865">
    <property type="term" value="F:3-oxo-5-alpha-steroid 4-dehydrogenase activity"/>
    <property type="evidence" value="ECO:0007669"/>
    <property type="project" value="TreeGrafter"/>
</dbReference>
<keyword evidence="8" id="KW-0521">NADP</keyword>
<evidence type="ECO:0000313" key="15">
    <source>
        <dbReference type="Proteomes" id="UP000013827"/>
    </source>
</evidence>
<evidence type="ECO:0000313" key="14">
    <source>
        <dbReference type="EnsemblProtists" id="EOD19629"/>
    </source>
</evidence>
<dbReference type="InterPro" id="IPR039357">
    <property type="entry name" value="SRD5A/TECR"/>
</dbReference>
<keyword evidence="4" id="KW-0812">Transmembrane</keyword>
<dbReference type="Pfam" id="PF02544">
    <property type="entry name" value="Steroid_dh"/>
    <property type="match status" value="1"/>
</dbReference>
<dbReference type="AlphaFoldDB" id="A0A0D3J7Z4"/>
<evidence type="ECO:0000256" key="9">
    <source>
        <dbReference type="ARBA" id="ARBA00022989"/>
    </source>
</evidence>
<dbReference type="PANTHER" id="PTHR10556:SF57">
    <property type="entry name" value="3-OXO-5-ALPHA-STEROID 4-DEHYDROGENASE 1"/>
    <property type="match status" value="1"/>
</dbReference>
<dbReference type="PANTHER" id="PTHR10556">
    <property type="entry name" value="3-OXO-5-ALPHA-STEROID 4-DEHYDROGENASE"/>
    <property type="match status" value="1"/>
</dbReference>
<keyword evidence="6" id="KW-0256">Endoplasmic reticulum</keyword>
<dbReference type="PROSITE" id="PS50244">
    <property type="entry name" value="S5A_REDUCTASE"/>
    <property type="match status" value="1"/>
</dbReference>
<dbReference type="PaxDb" id="2903-EOD19629"/>
<dbReference type="HOGENOM" id="CLU_065395_3_1_1"/>
<feature type="domain" description="3-oxo-5-alpha-steroid 4-dehydrogenase C-terminal" evidence="13">
    <location>
        <begin position="2"/>
        <end position="106"/>
    </location>
</feature>
<dbReference type="Proteomes" id="UP000013827">
    <property type="component" value="Unassembled WGS sequence"/>
</dbReference>
<evidence type="ECO:0000256" key="2">
    <source>
        <dbReference type="ARBA" id="ARBA00004524"/>
    </source>
</evidence>